<dbReference type="InterPro" id="IPR009008">
    <property type="entry name" value="Val/Leu/Ile-tRNA-synth_edit"/>
</dbReference>
<evidence type="ECO:0000256" key="1">
    <source>
        <dbReference type="ARBA" id="ARBA00005594"/>
    </source>
</evidence>
<evidence type="ECO:0000313" key="12">
    <source>
        <dbReference type="RefSeq" id="XP_005113323.2"/>
    </source>
</evidence>
<keyword evidence="11" id="KW-1185">Reference proteome</keyword>
<gene>
    <name evidence="12" type="primary">LOC101852147</name>
</gene>
<dbReference type="RefSeq" id="XP_005113323.2">
    <property type="nucleotide sequence ID" value="XM_005113266.2"/>
</dbReference>
<dbReference type="Proteomes" id="UP000694888">
    <property type="component" value="Unplaced"/>
</dbReference>
<evidence type="ECO:0000256" key="6">
    <source>
        <dbReference type="ARBA" id="ARBA00022917"/>
    </source>
</evidence>
<organism evidence="11 12">
    <name type="scientific">Aplysia californica</name>
    <name type="common">California sea hare</name>
    <dbReference type="NCBI Taxonomy" id="6500"/>
    <lineage>
        <taxon>Eukaryota</taxon>
        <taxon>Metazoa</taxon>
        <taxon>Spiralia</taxon>
        <taxon>Lophotrochozoa</taxon>
        <taxon>Mollusca</taxon>
        <taxon>Gastropoda</taxon>
        <taxon>Heterobranchia</taxon>
        <taxon>Euthyneura</taxon>
        <taxon>Tectipleura</taxon>
        <taxon>Aplysiida</taxon>
        <taxon>Aplysioidea</taxon>
        <taxon>Aplysiidae</taxon>
        <taxon>Aplysia</taxon>
    </lineage>
</organism>
<evidence type="ECO:0000256" key="3">
    <source>
        <dbReference type="ARBA" id="ARBA00022598"/>
    </source>
</evidence>
<dbReference type="InterPro" id="IPR025709">
    <property type="entry name" value="Leu_tRNA-synth_edit"/>
</dbReference>
<dbReference type="GO" id="GO:0016874">
    <property type="term" value="F:ligase activity"/>
    <property type="evidence" value="ECO:0007669"/>
    <property type="project" value="UniProtKB-KW"/>
</dbReference>
<evidence type="ECO:0000256" key="9">
    <source>
        <dbReference type="SAM" id="MobiDB-lite"/>
    </source>
</evidence>
<feature type="compositionally biased region" description="Low complexity" evidence="9">
    <location>
        <begin position="222"/>
        <end position="236"/>
    </location>
</feature>
<evidence type="ECO:0000256" key="4">
    <source>
        <dbReference type="ARBA" id="ARBA00022741"/>
    </source>
</evidence>
<dbReference type="SUPFAM" id="SSF50677">
    <property type="entry name" value="ValRS/IleRS/LeuRS editing domain"/>
    <property type="match status" value="1"/>
</dbReference>
<keyword evidence="4" id="KW-0547">Nucleotide-binding</keyword>
<dbReference type="Pfam" id="PF13603">
    <property type="entry name" value="tRNA-synt_1_2"/>
    <property type="match status" value="1"/>
</dbReference>
<sequence length="306" mass="33989">MVHWCCHLQSTLSDIEVEHRRLDGPTYIRIPGLEEPVELGVLDRFAYPVVDSEERLIVSTTRLETLLADTAVAVNPDDPRYGHLVGRRVAHPIIKGRQLPIIADSFVDKSFGTGVVKVSPGHDPTDYEVARRHGLEVSECLDDSGCVTSQAPLVAGQNRFLARSELREALCLLGLYCGQRDHSTVVPVCSNIHHNNYHYHDNHYIQKHHHYIHEHHDSITTTTTTTTTSTNITTTSPLPRQPLHPESPAVSPPHTSQVPELCNLIVFLPRGQATGAVVCAQSEEAARRQLALARRVTEGEVEMTQV</sequence>
<accession>A0ABM0KB33</accession>
<evidence type="ECO:0000313" key="11">
    <source>
        <dbReference type="Proteomes" id="UP000694888"/>
    </source>
</evidence>
<comment type="similarity">
    <text evidence="1">Belongs to the class-I aminoacyl-tRNA synthetase family.</text>
</comment>
<protein>
    <recommendedName>
        <fullName evidence="2">valine--tRNA ligase</fullName>
        <ecNumber evidence="2">6.1.1.9</ecNumber>
    </recommendedName>
    <alternativeName>
        <fullName evidence="8">Valyl-tRNA synthetase</fullName>
    </alternativeName>
</protein>
<evidence type="ECO:0000256" key="2">
    <source>
        <dbReference type="ARBA" id="ARBA00013169"/>
    </source>
</evidence>
<dbReference type="GeneID" id="101852147"/>
<evidence type="ECO:0000256" key="8">
    <source>
        <dbReference type="ARBA" id="ARBA00029936"/>
    </source>
</evidence>
<dbReference type="Gene3D" id="3.90.740.10">
    <property type="entry name" value="Valyl/Leucyl/Isoleucyl-tRNA synthetase, editing domain"/>
    <property type="match status" value="1"/>
</dbReference>
<dbReference type="PANTHER" id="PTHR11946">
    <property type="entry name" value="VALYL-TRNA SYNTHETASES"/>
    <property type="match status" value="1"/>
</dbReference>
<keyword evidence="5" id="KW-0067">ATP-binding</keyword>
<evidence type="ECO:0000256" key="5">
    <source>
        <dbReference type="ARBA" id="ARBA00022840"/>
    </source>
</evidence>
<proteinExistence type="inferred from homology"/>
<feature type="domain" description="Leucyl-tRNA synthetase editing" evidence="10">
    <location>
        <begin position="80"/>
        <end position="142"/>
    </location>
</feature>
<reference evidence="12" key="1">
    <citation type="submission" date="2025-08" db="UniProtKB">
        <authorList>
            <consortium name="RefSeq"/>
        </authorList>
    </citation>
    <scope>IDENTIFICATION</scope>
</reference>
<dbReference type="InterPro" id="IPR002303">
    <property type="entry name" value="Valyl-tRNA_ligase"/>
</dbReference>
<name>A0ABM0KB33_APLCA</name>
<feature type="region of interest" description="Disordered" evidence="9">
    <location>
        <begin position="222"/>
        <end position="255"/>
    </location>
</feature>
<keyword evidence="7" id="KW-0030">Aminoacyl-tRNA synthetase</keyword>
<evidence type="ECO:0000259" key="10">
    <source>
        <dbReference type="Pfam" id="PF13603"/>
    </source>
</evidence>
<evidence type="ECO:0000256" key="7">
    <source>
        <dbReference type="ARBA" id="ARBA00023146"/>
    </source>
</evidence>
<keyword evidence="6" id="KW-0648">Protein biosynthesis</keyword>
<dbReference type="EC" id="6.1.1.9" evidence="2"/>
<keyword evidence="3 12" id="KW-0436">Ligase</keyword>
<dbReference type="PANTHER" id="PTHR11946:SF109">
    <property type="entry name" value="VALINE--TRNA LIGASE"/>
    <property type="match status" value="1"/>
</dbReference>